<dbReference type="NCBIfam" id="TIGR00293">
    <property type="entry name" value="prefoldin subunit alpha"/>
    <property type="match status" value="1"/>
</dbReference>
<accession>A0A653BT20</accession>
<dbReference type="SUPFAM" id="SSF46579">
    <property type="entry name" value="Prefoldin"/>
    <property type="match status" value="1"/>
</dbReference>
<evidence type="ECO:0008006" key="6">
    <source>
        <dbReference type="Google" id="ProtNLM"/>
    </source>
</evidence>
<keyword evidence="5" id="KW-1185">Reference proteome</keyword>
<dbReference type="PANTHER" id="PTHR12674:SF2">
    <property type="entry name" value="PREFOLDIN SUBUNIT 5"/>
    <property type="match status" value="1"/>
</dbReference>
<sequence length="156" mass="17643">MSAISAEPRQGMQEIDLTQLSLQQIIGLKQQLEGELQLMQESMASLKVAQMRYQSSGEIMEKITPETEGQEILVPLTASMFVPGQLIDTNKVIIDVGTRYYVEKDIAGAKDYFQRKVKFVTEQMEKVQAILIEKKKISDAIMEVTEMKLAQQQQVS</sequence>
<feature type="coiled-coil region" evidence="3">
    <location>
        <begin position="22"/>
        <end position="49"/>
    </location>
</feature>
<dbReference type="InterPro" id="IPR009053">
    <property type="entry name" value="Prefoldin"/>
</dbReference>
<dbReference type="EMBL" id="CAACVG010004865">
    <property type="protein sequence ID" value="VEN38729.1"/>
    <property type="molecule type" value="Genomic_DNA"/>
</dbReference>
<evidence type="ECO:0000313" key="4">
    <source>
        <dbReference type="EMBL" id="VEN38729.1"/>
    </source>
</evidence>
<dbReference type="OrthoDB" id="10267474at2759"/>
<evidence type="ECO:0000256" key="3">
    <source>
        <dbReference type="SAM" id="Coils"/>
    </source>
</evidence>
<dbReference type="InterPro" id="IPR004127">
    <property type="entry name" value="Prefoldin_subunit_alpha"/>
</dbReference>
<dbReference type="GO" id="GO:0051082">
    <property type="term" value="F:unfolded protein binding"/>
    <property type="evidence" value="ECO:0007669"/>
    <property type="project" value="InterPro"/>
</dbReference>
<name>A0A653BT20_CALMS</name>
<dbReference type="GO" id="GO:0005737">
    <property type="term" value="C:cytoplasm"/>
    <property type="evidence" value="ECO:0007669"/>
    <property type="project" value="TreeGrafter"/>
</dbReference>
<comment type="similarity">
    <text evidence="1">Belongs to the prefoldin subunit alpha family.</text>
</comment>
<dbReference type="GO" id="GO:0016272">
    <property type="term" value="C:prefoldin complex"/>
    <property type="evidence" value="ECO:0007669"/>
    <property type="project" value="InterPro"/>
</dbReference>
<keyword evidence="3" id="KW-0175">Coiled coil</keyword>
<evidence type="ECO:0000256" key="2">
    <source>
        <dbReference type="ARBA" id="ARBA00023186"/>
    </source>
</evidence>
<dbReference type="CDD" id="cd23157">
    <property type="entry name" value="Prefoldin_5"/>
    <property type="match status" value="1"/>
</dbReference>
<dbReference type="Proteomes" id="UP000410492">
    <property type="component" value="Unassembled WGS sequence"/>
</dbReference>
<protein>
    <recommendedName>
        <fullName evidence="6">Prefoldin subunit 5</fullName>
    </recommendedName>
</protein>
<dbReference type="Gene3D" id="1.10.287.370">
    <property type="match status" value="1"/>
</dbReference>
<evidence type="ECO:0000256" key="1">
    <source>
        <dbReference type="ARBA" id="ARBA00010048"/>
    </source>
</evidence>
<dbReference type="InterPro" id="IPR011599">
    <property type="entry name" value="PFD_alpha_archaea"/>
</dbReference>
<reference evidence="4 5" key="1">
    <citation type="submission" date="2019-01" db="EMBL/GenBank/DDBJ databases">
        <authorList>
            <person name="Sayadi A."/>
        </authorList>
    </citation>
    <scope>NUCLEOTIDE SEQUENCE [LARGE SCALE GENOMIC DNA]</scope>
</reference>
<dbReference type="Pfam" id="PF02996">
    <property type="entry name" value="Prefoldin"/>
    <property type="match status" value="1"/>
</dbReference>
<organism evidence="4 5">
    <name type="scientific">Callosobruchus maculatus</name>
    <name type="common">Southern cowpea weevil</name>
    <name type="synonym">Pulse bruchid</name>
    <dbReference type="NCBI Taxonomy" id="64391"/>
    <lineage>
        <taxon>Eukaryota</taxon>
        <taxon>Metazoa</taxon>
        <taxon>Ecdysozoa</taxon>
        <taxon>Arthropoda</taxon>
        <taxon>Hexapoda</taxon>
        <taxon>Insecta</taxon>
        <taxon>Pterygota</taxon>
        <taxon>Neoptera</taxon>
        <taxon>Endopterygota</taxon>
        <taxon>Coleoptera</taxon>
        <taxon>Polyphaga</taxon>
        <taxon>Cucujiformia</taxon>
        <taxon>Chrysomeloidea</taxon>
        <taxon>Chrysomelidae</taxon>
        <taxon>Bruchinae</taxon>
        <taxon>Bruchini</taxon>
        <taxon>Callosobruchus</taxon>
    </lineage>
</organism>
<gene>
    <name evidence="4" type="ORF">CALMAC_LOCUS3521</name>
</gene>
<dbReference type="GO" id="GO:0006457">
    <property type="term" value="P:protein folding"/>
    <property type="evidence" value="ECO:0007669"/>
    <property type="project" value="InterPro"/>
</dbReference>
<dbReference type="GO" id="GO:1990113">
    <property type="term" value="P:RNA polymerase I assembly"/>
    <property type="evidence" value="ECO:0007669"/>
    <property type="project" value="TreeGrafter"/>
</dbReference>
<dbReference type="GO" id="GO:1990115">
    <property type="term" value="P:RNA polymerase III assembly"/>
    <property type="evidence" value="ECO:0007669"/>
    <property type="project" value="TreeGrafter"/>
</dbReference>
<keyword evidence="2" id="KW-0143">Chaperone</keyword>
<dbReference type="AlphaFoldDB" id="A0A653BT20"/>
<dbReference type="GO" id="GO:1990114">
    <property type="term" value="P:RNA polymerase II core complex assembly"/>
    <property type="evidence" value="ECO:0007669"/>
    <property type="project" value="TreeGrafter"/>
</dbReference>
<evidence type="ECO:0000313" key="5">
    <source>
        <dbReference type="Proteomes" id="UP000410492"/>
    </source>
</evidence>
<proteinExistence type="inferred from homology"/>
<dbReference type="FunFam" id="1.10.287.370:FF:000004">
    <property type="entry name" value="Probable prefoldin subunit 5"/>
    <property type="match status" value="1"/>
</dbReference>
<dbReference type="PANTHER" id="PTHR12674">
    <property type="entry name" value="PREFOLDIN SUBUNIT 5"/>
    <property type="match status" value="1"/>
</dbReference>